<reference evidence="3 4" key="1">
    <citation type="submission" date="2018-05" db="EMBL/GenBank/DDBJ databases">
        <title>Genomic Encyclopedia of Type Strains, Phase IV (KMG-V): Genome sequencing to study the core and pangenomes of soil and plant-associated prokaryotes.</title>
        <authorList>
            <person name="Whitman W."/>
        </authorList>
    </citation>
    <scope>NUCLEOTIDE SEQUENCE [LARGE SCALE GENOMIC DNA]</scope>
    <source>
        <strain evidence="3 4">SCZa-39</strain>
    </source>
</reference>
<feature type="region of interest" description="Disordered" evidence="1">
    <location>
        <begin position="1"/>
        <end position="30"/>
    </location>
</feature>
<protein>
    <submittedName>
        <fullName evidence="3">Polysaccharide pyruvyl transferase WcaK-like protein</fullName>
    </submittedName>
</protein>
<accession>A0ABX5KBC6</accession>
<keyword evidence="4" id="KW-1185">Reference proteome</keyword>
<evidence type="ECO:0000256" key="1">
    <source>
        <dbReference type="SAM" id="MobiDB-lite"/>
    </source>
</evidence>
<name>A0ABX5KBC6_9BURK</name>
<comment type="caution">
    <text evidence="3">The sequence shown here is derived from an EMBL/GenBank/DDBJ whole genome shotgun (WGS) entry which is preliminary data.</text>
</comment>
<dbReference type="RefSeq" id="WP_116613993.1">
    <property type="nucleotide sequence ID" value="NZ_CAJZAT010000209.1"/>
</dbReference>
<dbReference type="InterPro" id="IPR007345">
    <property type="entry name" value="Polysacch_pyruvyl_Trfase"/>
</dbReference>
<evidence type="ECO:0000313" key="3">
    <source>
        <dbReference type="EMBL" id="PVX72845.1"/>
    </source>
</evidence>
<feature type="compositionally biased region" description="Basic and acidic residues" evidence="1">
    <location>
        <begin position="10"/>
        <end position="26"/>
    </location>
</feature>
<evidence type="ECO:0000313" key="4">
    <source>
        <dbReference type="Proteomes" id="UP000245712"/>
    </source>
</evidence>
<dbReference type="PANTHER" id="PTHR36836:SF1">
    <property type="entry name" value="COLANIC ACID BIOSYNTHESIS PROTEIN WCAK"/>
    <property type="match status" value="1"/>
</dbReference>
<proteinExistence type="predicted"/>
<dbReference type="Pfam" id="PF04230">
    <property type="entry name" value="PS_pyruv_trans"/>
    <property type="match status" value="1"/>
</dbReference>
<dbReference type="Proteomes" id="UP000245712">
    <property type="component" value="Unassembled WGS sequence"/>
</dbReference>
<dbReference type="PANTHER" id="PTHR36836">
    <property type="entry name" value="COLANIC ACID BIOSYNTHESIS PROTEIN WCAK"/>
    <property type="match status" value="1"/>
</dbReference>
<gene>
    <name evidence="3" type="ORF">C7402_12384</name>
</gene>
<dbReference type="EMBL" id="QEOB01000023">
    <property type="protein sequence ID" value="PVX72845.1"/>
    <property type="molecule type" value="Genomic_DNA"/>
</dbReference>
<sequence length="387" mass="42275">MNSAIEESTSDTKRPGRGDVRNDSARHSSGSKVSDKRVAFFGFYGRHNFGDDLFGFLLQGICRTQAGIRPVIVGASAQIELVDAFHVPIARSLWNRPGFVGAAARASTYLAAIFKCDVAIFGGGSLFGADASVGFARFVSLWSGLFQKPVAAIGVSVGPFKTPERKRKFLEIVSRIRYLAVRDHASAQVVAMEIGRTPPNLGDLAFSLPAIYTPKRTESRPKTLIVAIHLEAYVDVVLATLSEVDRLGLVDEVVFLALDDESVSVTGDISRLFFPKNVRVSRFTYAHSITEVIDRIALASCVLTSKLHGGIVSYVYNVPTLLFCYQKKCVDFLNDNALPGPRESMPTSEDCIATVSGMLTSGQNECRFSGAETRLLEFDRFLRSISR</sequence>
<evidence type="ECO:0000259" key="2">
    <source>
        <dbReference type="Pfam" id="PF04230"/>
    </source>
</evidence>
<feature type="domain" description="Polysaccharide pyruvyl transferase" evidence="2">
    <location>
        <begin position="48"/>
        <end position="323"/>
    </location>
</feature>
<organism evidence="3 4">
    <name type="scientific">Paraburkholderia unamae</name>
    <dbReference type="NCBI Taxonomy" id="219649"/>
    <lineage>
        <taxon>Bacteria</taxon>
        <taxon>Pseudomonadati</taxon>
        <taxon>Pseudomonadota</taxon>
        <taxon>Betaproteobacteria</taxon>
        <taxon>Burkholderiales</taxon>
        <taxon>Burkholderiaceae</taxon>
        <taxon>Paraburkholderia</taxon>
    </lineage>
</organism>